<accession>A0A6A6NZS9</accession>
<dbReference type="Proteomes" id="UP000799766">
    <property type="component" value="Unassembled WGS sequence"/>
</dbReference>
<proteinExistence type="predicted"/>
<feature type="region of interest" description="Disordered" evidence="2">
    <location>
        <begin position="85"/>
        <end position="106"/>
    </location>
</feature>
<dbReference type="SUPFAM" id="SSF46934">
    <property type="entry name" value="UBA-like"/>
    <property type="match status" value="1"/>
</dbReference>
<feature type="region of interest" description="Disordered" evidence="2">
    <location>
        <begin position="811"/>
        <end position="937"/>
    </location>
</feature>
<evidence type="ECO:0000256" key="2">
    <source>
        <dbReference type="SAM" id="MobiDB-lite"/>
    </source>
</evidence>
<keyword evidence="4" id="KW-1185">Reference proteome</keyword>
<feature type="compositionally biased region" description="Low complexity" evidence="2">
    <location>
        <begin position="91"/>
        <end position="106"/>
    </location>
</feature>
<feature type="coiled-coil region" evidence="1">
    <location>
        <begin position="544"/>
        <end position="571"/>
    </location>
</feature>
<dbReference type="GO" id="GO:0016579">
    <property type="term" value="P:protein deubiquitination"/>
    <property type="evidence" value="ECO:0007669"/>
    <property type="project" value="TreeGrafter"/>
</dbReference>
<feature type="region of interest" description="Disordered" evidence="2">
    <location>
        <begin position="189"/>
        <end position="218"/>
    </location>
</feature>
<dbReference type="GO" id="GO:0005634">
    <property type="term" value="C:nucleus"/>
    <property type="evidence" value="ECO:0007669"/>
    <property type="project" value="TreeGrafter"/>
</dbReference>
<evidence type="ECO:0000313" key="4">
    <source>
        <dbReference type="Proteomes" id="UP000799766"/>
    </source>
</evidence>
<dbReference type="InterPro" id="IPR009060">
    <property type="entry name" value="UBA-like_sf"/>
</dbReference>
<dbReference type="OrthoDB" id="4489171at2759"/>
<dbReference type="Gene3D" id="1.10.8.10">
    <property type="entry name" value="DNA helicase RuvA subunit, C-terminal domain"/>
    <property type="match status" value="1"/>
</dbReference>
<dbReference type="CDD" id="cd14273">
    <property type="entry name" value="UBA_TAP-C_like"/>
    <property type="match status" value="1"/>
</dbReference>
<dbReference type="GO" id="GO:0005829">
    <property type="term" value="C:cytosol"/>
    <property type="evidence" value="ECO:0007669"/>
    <property type="project" value="TreeGrafter"/>
</dbReference>
<dbReference type="PANTHER" id="PTHR39597">
    <property type="entry name" value="UBA DOMAIN-CONTAINING PROTEIN RUP1"/>
    <property type="match status" value="1"/>
</dbReference>
<sequence>MAPMVSDDDIDTFVDITNAGRDVAINFLKHFNNDMQMAVSTYFDNPDKVFTDDSYDATAFAQDRYVEPPEIEFMRSFQIDHAPDKLNAFNPSAAPTRPPSRASQRAPDYNVDAIRGLFPKRRKISNDAYMSYLPTPLGNDSSTITGGNQEMGVVGGDGTVAPGIYFGPATKSSYDNSWALVPTSGGAASTTLEVIPDPDPPQRRRGGTGSGRAPAFLKPLPEGDRLPAMVSTIATIPLVRRALFNHAPVLEDYGYDPNWWSGAQVTAPEVIDLAADEADVFSISPNVGAHAILHETQRLVAFLQGTNRAYGSAEPLSRLPRMASIVETNKSKGFTASVSILQGLHEAVTGQNFDGLRNIREDRGANDPMQGELPPEFTPPESGSPGSTTATVGRDSPVQDESTMEPASPSKTKAEDKQGDELMPDVDAAPNSAATPSEALWKKLFHSEVIMREDTAIDLYDFWNLELTSEDPDRERSLYDVIDWALWAHDWDGNRADVEYYISRLADVFSIRVKQADASKRGLNFDVPARLWVDRWLKENVETTRTMRKEMAGYRAEIKELEARSEKLRRFRYEKKGYSGGAGEVKILDSKELLRSSITLLRAEQTRLRLVGFSVGKEKGSDGNVEERLVQGQSEEEARKTQRMVEGMEEKLEELNRKIEAVDVDIQRAQACLERFSKVWKEPVSSPDQAPRHKLNLCGFSTDARTMYIFDPRTPKLAESDAESVDPLSTPADKQWWKIQYLNDPRIVRERLTEEAALEAARTESRDVQLVYATDDALITDEEESLPPALAAFVSRDNDAFGTEMAIHAAELASPTDQSGNWGNPPTYKRDAEEKTGEKSTNQPMEEKPGAGYALLGSMEASDYAKAVSNGKADTVKSDGPDEEEEMMSMAPRKAFADGGNGRNSTGDVTMGGTEDKRSDPHDTSIEPKETKFFEDT</sequence>
<feature type="compositionally biased region" description="Polar residues" evidence="2">
    <location>
        <begin position="815"/>
        <end position="824"/>
    </location>
</feature>
<evidence type="ECO:0000313" key="3">
    <source>
        <dbReference type="EMBL" id="KAF2457037.1"/>
    </source>
</evidence>
<gene>
    <name evidence="3" type="ORF">BDY21DRAFT_371879</name>
</gene>
<protein>
    <recommendedName>
        <fullName evidence="5">Ubiquitin interaction domain-containing protein</fullName>
    </recommendedName>
</protein>
<keyword evidence="1" id="KW-0175">Coiled coil</keyword>
<reference evidence="3" key="1">
    <citation type="journal article" date="2020" name="Stud. Mycol.">
        <title>101 Dothideomycetes genomes: a test case for predicting lifestyles and emergence of pathogens.</title>
        <authorList>
            <person name="Haridas S."/>
            <person name="Albert R."/>
            <person name="Binder M."/>
            <person name="Bloem J."/>
            <person name="Labutti K."/>
            <person name="Salamov A."/>
            <person name="Andreopoulos B."/>
            <person name="Baker S."/>
            <person name="Barry K."/>
            <person name="Bills G."/>
            <person name="Bluhm B."/>
            <person name="Cannon C."/>
            <person name="Castanera R."/>
            <person name="Culley D."/>
            <person name="Daum C."/>
            <person name="Ezra D."/>
            <person name="Gonzalez J."/>
            <person name="Henrissat B."/>
            <person name="Kuo A."/>
            <person name="Liang C."/>
            <person name="Lipzen A."/>
            <person name="Lutzoni F."/>
            <person name="Magnuson J."/>
            <person name="Mondo S."/>
            <person name="Nolan M."/>
            <person name="Ohm R."/>
            <person name="Pangilinan J."/>
            <person name="Park H.-J."/>
            <person name="Ramirez L."/>
            <person name="Alfaro M."/>
            <person name="Sun H."/>
            <person name="Tritt A."/>
            <person name="Yoshinaga Y."/>
            <person name="Zwiers L.-H."/>
            <person name="Turgeon B."/>
            <person name="Goodwin S."/>
            <person name="Spatafora J."/>
            <person name="Crous P."/>
            <person name="Grigoriev I."/>
        </authorList>
    </citation>
    <scope>NUCLEOTIDE SEQUENCE</scope>
    <source>
        <strain evidence="3">ATCC 16933</strain>
    </source>
</reference>
<dbReference type="AlphaFoldDB" id="A0A6A6NZS9"/>
<evidence type="ECO:0008006" key="5">
    <source>
        <dbReference type="Google" id="ProtNLM"/>
    </source>
</evidence>
<dbReference type="Pfam" id="PF14555">
    <property type="entry name" value="UBA_4"/>
    <property type="match status" value="1"/>
</dbReference>
<feature type="region of interest" description="Disordered" evidence="2">
    <location>
        <begin position="358"/>
        <end position="433"/>
    </location>
</feature>
<dbReference type="EMBL" id="MU001681">
    <property type="protein sequence ID" value="KAF2457037.1"/>
    <property type="molecule type" value="Genomic_DNA"/>
</dbReference>
<feature type="compositionally biased region" description="Basic and acidic residues" evidence="2">
    <location>
        <begin position="914"/>
        <end position="937"/>
    </location>
</feature>
<name>A0A6A6NZS9_9PEZI</name>
<dbReference type="InterPro" id="IPR055335">
    <property type="entry name" value="Ucp6/RUP1"/>
</dbReference>
<feature type="compositionally biased region" description="Basic and acidic residues" evidence="2">
    <location>
        <begin position="828"/>
        <end position="838"/>
    </location>
</feature>
<organism evidence="3 4">
    <name type="scientific">Lineolata rhizophorae</name>
    <dbReference type="NCBI Taxonomy" id="578093"/>
    <lineage>
        <taxon>Eukaryota</taxon>
        <taxon>Fungi</taxon>
        <taxon>Dikarya</taxon>
        <taxon>Ascomycota</taxon>
        <taxon>Pezizomycotina</taxon>
        <taxon>Dothideomycetes</taxon>
        <taxon>Dothideomycetes incertae sedis</taxon>
        <taxon>Lineolatales</taxon>
        <taxon>Lineolataceae</taxon>
        <taxon>Lineolata</taxon>
    </lineage>
</organism>
<evidence type="ECO:0000256" key="1">
    <source>
        <dbReference type="SAM" id="Coils"/>
    </source>
</evidence>
<dbReference type="PANTHER" id="PTHR39597:SF1">
    <property type="entry name" value="UBA DOMAIN-CONTAINING PROTEIN RUP1"/>
    <property type="match status" value="1"/>
</dbReference>
<feature type="coiled-coil region" evidence="1">
    <location>
        <begin position="638"/>
        <end position="672"/>
    </location>
</feature>